<accession>A0AC34R923</accession>
<name>A0AC34R923_9BILA</name>
<evidence type="ECO:0000313" key="1">
    <source>
        <dbReference type="Proteomes" id="UP000887576"/>
    </source>
</evidence>
<organism evidence="1 2">
    <name type="scientific">Panagrolaimus sp. JU765</name>
    <dbReference type="NCBI Taxonomy" id="591449"/>
    <lineage>
        <taxon>Eukaryota</taxon>
        <taxon>Metazoa</taxon>
        <taxon>Ecdysozoa</taxon>
        <taxon>Nematoda</taxon>
        <taxon>Chromadorea</taxon>
        <taxon>Rhabditida</taxon>
        <taxon>Tylenchina</taxon>
        <taxon>Panagrolaimomorpha</taxon>
        <taxon>Panagrolaimoidea</taxon>
        <taxon>Panagrolaimidae</taxon>
        <taxon>Panagrolaimus</taxon>
    </lineage>
</organism>
<proteinExistence type="predicted"/>
<dbReference type="Proteomes" id="UP000887576">
    <property type="component" value="Unplaced"/>
</dbReference>
<evidence type="ECO:0000313" key="2">
    <source>
        <dbReference type="WBParaSite" id="JU765_v2.g4531.t2"/>
    </source>
</evidence>
<reference evidence="2" key="1">
    <citation type="submission" date="2022-11" db="UniProtKB">
        <authorList>
            <consortium name="WormBaseParasite"/>
        </authorList>
    </citation>
    <scope>IDENTIFICATION</scope>
</reference>
<dbReference type="WBParaSite" id="JU765_v2.g4531.t2">
    <property type="protein sequence ID" value="JU765_v2.g4531.t2"/>
    <property type="gene ID" value="JU765_v2.g4531"/>
</dbReference>
<protein>
    <submittedName>
        <fullName evidence="2">NADH dehydrogenase [ubiquinone] iron-sulfur protein 4, mitochondrial</fullName>
    </submittedName>
</protein>
<sequence>MLRSFSQLRTIVARGFSTEKQPVLRVQDSVRKTLEDVLGETKDNSPIALTPEVMPAVADLGGVPEEHRIERLVRIFRPAREATQSPWNATKVWKIEVDNRQRWQNSLMAREATQSPWNATKVWKIEVDNRQRWQNSLMGWASTGDPLSNISMNLDFASKEDAIAFCEKNQWQFEIEEVHERQIKPKAYGNNYSWNKRTRVGCK</sequence>